<accession>A0A7X6DUN7</accession>
<keyword evidence="3" id="KW-1185">Reference proteome</keyword>
<dbReference type="RefSeq" id="WP_168063694.1">
    <property type="nucleotide sequence ID" value="NZ_VTOW01000010.1"/>
</dbReference>
<name>A0A7X6DUN7_9BACT</name>
<dbReference type="AlphaFoldDB" id="A0A7X6DUN7"/>
<organism evidence="2 3">
    <name type="scientific">Candidatus Manganitrophus noduliformans</name>
    <dbReference type="NCBI Taxonomy" id="2606439"/>
    <lineage>
        <taxon>Bacteria</taxon>
        <taxon>Pseudomonadati</taxon>
        <taxon>Nitrospirota</taxon>
        <taxon>Nitrospiria</taxon>
        <taxon>Candidatus Troglogloeales</taxon>
        <taxon>Candidatus Manganitrophaceae</taxon>
        <taxon>Candidatus Manganitrophus</taxon>
    </lineage>
</organism>
<comment type="caution">
    <text evidence="2">The sequence shown here is derived from an EMBL/GenBank/DDBJ whole genome shotgun (WGS) entry which is preliminary data.</text>
</comment>
<feature type="region of interest" description="Disordered" evidence="1">
    <location>
        <begin position="1"/>
        <end position="74"/>
    </location>
</feature>
<evidence type="ECO:0000256" key="1">
    <source>
        <dbReference type="SAM" id="MobiDB-lite"/>
    </source>
</evidence>
<sequence>MPSNKKVAKQKRTTHPKGNPAQNPRKLKRADNVYRKRAKPMTSDLTERFENRSPTRVRQIPELPAKGQRGAPRQ</sequence>
<gene>
    <name evidence="2" type="ORF">MNODULE_23550</name>
</gene>
<dbReference type="EMBL" id="VTOW01000010">
    <property type="protein sequence ID" value="NKE73730.1"/>
    <property type="molecule type" value="Genomic_DNA"/>
</dbReference>
<dbReference type="Proteomes" id="UP000534783">
    <property type="component" value="Unassembled WGS sequence"/>
</dbReference>
<reference evidence="2 3" key="1">
    <citation type="journal article" date="2020" name="Nature">
        <title>Bacterial chemolithoautotrophy via manganese oxidation.</title>
        <authorList>
            <person name="Yu H."/>
            <person name="Leadbetter J.R."/>
        </authorList>
    </citation>
    <scope>NUCLEOTIDE SEQUENCE [LARGE SCALE GENOMIC DNA]</scope>
    <source>
        <strain evidence="2 3">Mn-1</strain>
    </source>
</reference>
<protein>
    <submittedName>
        <fullName evidence="2">Uncharacterized protein</fullName>
    </submittedName>
</protein>
<evidence type="ECO:0000313" key="2">
    <source>
        <dbReference type="EMBL" id="NKE73730.1"/>
    </source>
</evidence>
<feature type="compositionally biased region" description="Basic residues" evidence="1">
    <location>
        <begin position="1"/>
        <end position="15"/>
    </location>
</feature>
<proteinExistence type="predicted"/>
<evidence type="ECO:0000313" key="3">
    <source>
        <dbReference type="Proteomes" id="UP000534783"/>
    </source>
</evidence>